<protein>
    <submittedName>
        <fullName evidence="1">Uncharacterized protein</fullName>
    </submittedName>
</protein>
<reference evidence="1" key="1">
    <citation type="journal article" date="2015" name="Nature">
        <title>Complex archaea that bridge the gap between prokaryotes and eukaryotes.</title>
        <authorList>
            <person name="Spang A."/>
            <person name="Saw J.H."/>
            <person name="Jorgensen S.L."/>
            <person name="Zaremba-Niedzwiedzka K."/>
            <person name="Martijn J."/>
            <person name="Lind A.E."/>
            <person name="van Eijk R."/>
            <person name="Schleper C."/>
            <person name="Guy L."/>
            <person name="Ettema T.J."/>
        </authorList>
    </citation>
    <scope>NUCLEOTIDE SEQUENCE</scope>
</reference>
<evidence type="ECO:0000313" key="1">
    <source>
        <dbReference type="EMBL" id="KKM93887.1"/>
    </source>
</evidence>
<proteinExistence type="predicted"/>
<gene>
    <name evidence="1" type="ORF">LCGC14_1203880</name>
</gene>
<accession>A0A0F9PKV6</accession>
<comment type="caution">
    <text evidence="1">The sequence shown here is derived from an EMBL/GenBank/DDBJ whole genome shotgun (WGS) entry which is preliminary data.</text>
</comment>
<name>A0A0F9PKV6_9ZZZZ</name>
<dbReference type="AlphaFoldDB" id="A0A0F9PKV6"/>
<dbReference type="EMBL" id="LAZR01006212">
    <property type="protein sequence ID" value="KKM93887.1"/>
    <property type="molecule type" value="Genomic_DNA"/>
</dbReference>
<sequence>MARAEAKTKLSLDRWASLLGINPMHFNGVYVRSPSVCEQPWLQFPYQTADRISREEVAIAIAHAEAMCERFLRYRLLPTWETDEWHESIRPNLPELHNVSLTDLRGYSPTVQAKHGQFISGGIRAATLIEAGTTVAYTDPDGDSYSEVATVSVTVDSGQSGCELRVYFPVSNTMVATGGEDQWEIKPISVSVSGTTATITFRREQAVLPQLQVDLVPPADDSHIRGVDGTDDTKFLDEVDVYRVYNDPQTQATFLWEPFEADNASPGSYITQAGFLMVRDDPRLSRVGYRPGTWTASTSAFVSAEWSRQRSPDIVRLWYYAGLRNKDLDCPVVTMDPDWERVIAYFAAALLDRPICECNNVQAWVAHWQRDLAIAGEEEGLSISPADLDSQFGTRRGAVAAWRRVTGEDGAVGHGVSP</sequence>
<organism evidence="1">
    <name type="scientific">marine sediment metagenome</name>
    <dbReference type="NCBI Taxonomy" id="412755"/>
    <lineage>
        <taxon>unclassified sequences</taxon>
        <taxon>metagenomes</taxon>
        <taxon>ecological metagenomes</taxon>
    </lineage>
</organism>